<dbReference type="InterPro" id="IPR009057">
    <property type="entry name" value="Homeodomain-like_sf"/>
</dbReference>
<dbReference type="InterPro" id="IPR037923">
    <property type="entry name" value="HTH-like"/>
</dbReference>
<dbReference type="PROSITE" id="PS01124">
    <property type="entry name" value="HTH_ARAC_FAMILY_2"/>
    <property type="match status" value="1"/>
</dbReference>
<dbReference type="Gene3D" id="2.60.120.280">
    <property type="entry name" value="Regulatory protein AraC"/>
    <property type="match status" value="1"/>
</dbReference>
<dbReference type="InterPro" id="IPR003313">
    <property type="entry name" value="AraC-bd"/>
</dbReference>
<dbReference type="Gene3D" id="1.10.10.60">
    <property type="entry name" value="Homeodomain-like"/>
    <property type="match status" value="2"/>
</dbReference>
<evidence type="ECO:0000313" key="5">
    <source>
        <dbReference type="EMBL" id="MCP1100853.1"/>
    </source>
</evidence>
<dbReference type="InterPro" id="IPR018060">
    <property type="entry name" value="HTH_AraC"/>
</dbReference>
<dbReference type="InterPro" id="IPR020449">
    <property type="entry name" value="Tscrpt_reg_AraC-type_HTH"/>
</dbReference>
<protein>
    <submittedName>
        <fullName evidence="5">AraC family transcriptional regulator</fullName>
    </submittedName>
</protein>
<dbReference type="InterPro" id="IPR018062">
    <property type="entry name" value="HTH_AraC-typ_CS"/>
</dbReference>
<dbReference type="CDD" id="cd06986">
    <property type="entry name" value="cupin_MmsR-like_N"/>
    <property type="match status" value="1"/>
</dbReference>
<dbReference type="SMART" id="SM00342">
    <property type="entry name" value="HTH_ARAC"/>
    <property type="match status" value="1"/>
</dbReference>
<keyword evidence="6" id="KW-1185">Reference proteome</keyword>
<evidence type="ECO:0000256" key="2">
    <source>
        <dbReference type="ARBA" id="ARBA00023125"/>
    </source>
</evidence>
<dbReference type="Pfam" id="PF02311">
    <property type="entry name" value="AraC_binding"/>
    <property type="match status" value="1"/>
</dbReference>
<comment type="caution">
    <text evidence="5">The sequence shown here is derived from an EMBL/GenBank/DDBJ whole genome shotgun (WGS) entry which is preliminary data.</text>
</comment>
<keyword evidence="2" id="KW-0238">DNA-binding</keyword>
<accession>A0ABT1E4U8</accession>
<evidence type="ECO:0000313" key="6">
    <source>
        <dbReference type="Proteomes" id="UP001523566"/>
    </source>
</evidence>
<dbReference type="PANTHER" id="PTHR43280:SF30">
    <property type="entry name" value="MMSAB OPERON REGULATORY PROTEIN"/>
    <property type="match status" value="1"/>
</dbReference>
<dbReference type="Pfam" id="PF12833">
    <property type="entry name" value="HTH_18"/>
    <property type="match status" value="1"/>
</dbReference>
<gene>
    <name evidence="5" type="ORF">NK125_00290</name>
</gene>
<reference evidence="5 6" key="1">
    <citation type="journal article" date="2022" name="Genome Biol. Evol.">
        <title>Host diet, physiology and behaviors set the stage for Lachnospiraceae cladogenesis.</title>
        <authorList>
            <person name="Vera-Ponce De Leon A."/>
            <person name="Schneider M."/>
            <person name="Jahnes B.C."/>
            <person name="Sadowski V."/>
            <person name="Camuy-Velez L.A."/>
            <person name="Duan J."/>
            <person name="Sabree Z.L."/>
        </authorList>
    </citation>
    <scope>NUCLEOTIDE SEQUENCE [LARGE SCALE GENOMIC DNA]</scope>
    <source>
        <strain evidence="5 6">PAL113</strain>
    </source>
</reference>
<sequence>MENAYVLQLNESENKHQEFYLCFCGYGECSPSHSFGPAARTGYVLHVILEGEGTFHVDKKVYHLQKGQGFLIEPHVRTYYEASSQNPWSYIWIGFNGTKCPEYLQKLGINMGHPIFKTSYGTELKSLIVEMLNHSKIGEYHDYFLQGYFYQFLGYLAKELTVELPYKPNEKQTFYIKKALEYIGNNYVHEITVQNVADFVCINRSYLCTLFKKELGISPQKYLSDFRLDRGMDMLSLSDLSIENIASSCGYKNPLVFSKAFKQRQGISPRDYRKKVWTQNKKQLDVHKEKHTFK</sequence>
<dbReference type="SUPFAM" id="SSF46689">
    <property type="entry name" value="Homeodomain-like"/>
    <property type="match status" value="2"/>
</dbReference>
<proteinExistence type="predicted"/>
<organism evidence="5 6">
    <name type="scientific">Aequitasia blattaphilus</name>
    <dbReference type="NCBI Taxonomy" id="2949332"/>
    <lineage>
        <taxon>Bacteria</taxon>
        <taxon>Bacillati</taxon>
        <taxon>Bacillota</taxon>
        <taxon>Clostridia</taxon>
        <taxon>Lachnospirales</taxon>
        <taxon>Lachnospiraceae</taxon>
        <taxon>Aequitasia</taxon>
    </lineage>
</organism>
<dbReference type="PRINTS" id="PR00032">
    <property type="entry name" value="HTHARAC"/>
</dbReference>
<dbReference type="EMBL" id="JAMZFW010000001">
    <property type="protein sequence ID" value="MCP1100853.1"/>
    <property type="molecule type" value="Genomic_DNA"/>
</dbReference>
<evidence type="ECO:0000256" key="1">
    <source>
        <dbReference type="ARBA" id="ARBA00023015"/>
    </source>
</evidence>
<keyword evidence="1" id="KW-0805">Transcription regulation</keyword>
<evidence type="ECO:0000256" key="3">
    <source>
        <dbReference type="ARBA" id="ARBA00023163"/>
    </source>
</evidence>
<dbReference type="PANTHER" id="PTHR43280">
    <property type="entry name" value="ARAC-FAMILY TRANSCRIPTIONAL REGULATOR"/>
    <property type="match status" value="1"/>
</dbReference>
<dbReference type="PROSITE" id="PS00041">
    <property type="entry name" value="HTH_ARAC_FAMILY_1"/>
    <property type="match status" value="1"/>
</dbReference>
<evidence type="ECO:0000259" key="4">
    <source>
        <dbReference type="PROSITE" id="PS01124"/>
    </source>
</evidence>
<dbReference type="RefSeq" id="WP_262064642.1">
    <property type="nucleotide sequence ID" value="NZ_JAMXOD010000001.1"/>
</dbReference>
<keyword evidence="3" id="KW-0804">Transcription</keyword>
<feature type="domain" description="HTH araC/xylS-type" evidence="4">
    <location>
        <begin position="177"/>
        <end position="275"/>
    </location>
</feature>
<name>A0ABT1E4U8_9FIRM</name>
<dbReference type="SUPFAM" id="SSF51215">
    <property type="entry name" value="Regulatory protein AraC"/>
    <property type="match status" value="1"/>
</dbReference>
<dbReference type="Proteomes" id="UP001523566">
    <property type="component" value="Unassembled WGS sequence"/>
</dbReference>